<keyword evidence="2" id="KW-0812">Transmembrane</keyword>
<dbReference type="Proteomes" id="UP000193905">
    <property type="component" value="Unassembled WGS sequence"/>
</dbReference>
<evidence type="ECO:0000313" key="4">
    <source>
        <dbReference type="EMBL" id="OSG96491.1"/>
    </source>
</evidence>
<dbReference type="EMBL" id="LNKH01000008">
    <property type="protein sequence ID" value="OSG96491.1"/>
    <property type="molecule type" value="Genomic_DNA"/>
</dbReference>
<evidence type="ECO:0000259" key="3">
    <source>
        <dbReference type="Pfam" id="PF03372"/>
    </source>
</evidence>
<reference evidence="6 7" key="1">
    <citation type="journal article" date="2016" name="Sci. Rep.">
        <title>Evaluation of genetic diversity among strains of the human gut commensal Bifidobacterium adolescentis.</title>
        <authorList>
            <person name="Duranti S."/>
            <person name="Milani C."/>
            <person name="Lugli G.A."/>
            <person name="Mancabelli L."/>
            <person name="Turroni F."/>
            <person name="Ferrario C."/>
            <person name="Mangifesta M."/>
            <person name="Viappiani A."/>
            <person name="Sanchez B."/>
            <person name="Margolles A."/>
            <person name="van Sinderen D."/>
            <person name="Ventura M."/>
        </authorList>
    </citation>
    <scope>NUCLEOTIDE SEQUENCE [LARGE SCALE GENOMIC DNA]</scope>
    <source>
        <strain evidence="4 7">AL46-2</strain>
        <strain evidence="5 6">AL46-7</strain>
    </source>
</reference>
<dbReference type="Proteomes" id="UP000193208">
    <property type="component" value="Unassembled WGS sequence"/>
</dbReference>
<gene>
    <name evidence="4" type="ORF">AL0462_1402</name>
    <name evidence="5" type="ORF">AL0467_1512</name>
</gene>
<name>A0A1X2ZZP6_BIFAD</name>
<dbReference type="Gene3D" id="3.60.10.10">
    <property type="entry name" value="Endonuclease/exonuclease/phosphatase"/>
    <property type="match status" value="1"/>
</dbReference>
<evidence type="ECO:0000256" key="2">
    <source>
        <dbReference type="SAM" id="Phobius"/>
    </source>
</evidence>
<protein>
    <submittedName>
        <fullName evidence="5">Endonuclease</fullName>
    </submittedName>
</protein>
<keyword evidence="5" id="KW-0255">Endonuclease</keyword>
<organism evidence="5 6">
    <name type="scientific">Bifidobacterium adolescentis</name>
    <dbReference type="NCBI Taxonomy" id="1680"/>
    <lineage>
        <taxon>Bacteria</taxon>
        <taxon>Bacillati</taxon>
        <taxon>Actinomycetota</taxon>
        <taxon>Actinomycetes</taxon>
        <taxon>Bifidobacteriales</taxon>
        <taxon>Bifidobacteriaceae</taxon>
        <taxon>Bifidobacterium</taxon>
    </lineage>
</organism>
<dbReference type="Pfam" id="PF03372">
    <property type="entry name" value="Exo_endo_phos"/>
    <property type="match status" value="1"/>
</dbReference>
<evidence type="ECO:0000313" key="5">
    <source>
        <dbReference type="EMBL" id="OSG99879.1"/>
    </source>
</evidence>
<feature type="transmembrane region" description="Helical" evidence="2">
    <location>
        <begin position="66"/>
        <end position="88"/>
    </location>
</feature>
<dbReference type="InterPro" id="IPR005135">
    <property type="entry name" value="Endo/exonuclease/phosphatase"/>
</dbReference>
<keyword evidence="5" id="KW-0540">Nuclease</keyword>
<keyword evidence="5" id="KW-0378">Hydrolase</keyword>
<dbReference type="EMBL" id="LNKI01000005">
    <property type="protein sequence ID" value="OSG99879.1"/>
    <property type="molecule type" value="Genomic_DNA"/>
</dbReference>
<evidence type="ECO:0000313" key="7">
    <source>
        <dbReference type="Proteomes" id="UP000193905"/>
    </source>
</evidence>
<dbReference type="GO" id="GO:0004519">
    <property type="term" value="F:endonuclease activity"/>
    <property type="evidence" value="ECO:0007669"/>
    <property type="project" value="UniProtKB-KW"/>
</dbReference>
<sequence length="395" mass="43026">MVADVRSEKQGNGMAQAKTRQPQGPATGKSQASAKANRAKAKPAATRPVKPLRTLNKTKTHRVRNFICAVIAFIFALAALLGTVTHILPEELQALPYMPIVVSLVPWFTLLAVIALVCAIVSKRTVSIVMAVLAIALQAFWQYPFFYQPSKLPRAAVAAASGETVNTDDGYARLMTCNVYKGRADAREIVDLVRSEHVEVLALQETTDAFVDDLNRAGIASYLPYAQVSSSDGVYGNGLWSASPLDDPSDDDVDSSASFMPGGTVSFNGGATQVRFVSVHTTSPTNDYWQQWKRSLDELSKLRFDTSRRYVFMGDFNATYDHTPFRNILGNRFSDASRQAGEGLKFSWPANVDYVPSFAGIDHIVLDSGMQAGQVRTVKVDGSDHKALLAIVRVG</sequence>
<keyword evidence="2" id="KW-0472">Membrane</keyword>
<dbReference type="SUPFAM" id="SSF56219">
    <property type="entry name" value="DNase I-like"/>
    <property type="match status" value="1"/>
</dbReference>
<feature type="region of interest" description="Disordered" evidence="1">
    <location>
        <begin position="1"/>
        <end position="51"/>
    </location>
</feature>
<feature type="transmembrane region" description="Helical" evidence="2">
    <location>
        <begin position="100"/>
        <end position="121"/>
    </location>
</feature>
<evidence type="ECO:0000313" key="6">
    <source>
        <dbReference type="Proteomes" id="UP000193208"/>
    </source>
</evidence>
<comment type="caution">
    <text evidence="5">The sequence shown here is derived from an EMBL/GenBank/DDBJ whole genome shotgun (WGS) entry which is preliminary data.</text>
</comment>
<evidence type="ECO:0000256" key="1">
    <source>
        <dbReference type="SAM" id="MobiDB-lite"/>
    </source>
</evidence>
<proteinExistence type="predicted"/>
<keyword evidence="2" id="KW-1133">Transmembrane helix</keyword>
<accession>A0A1X2ZZP6</accession>
<feature type="domain" description="Endonuclease/exonuclease/phosphatase" evidence="3">
    <location>
        <begin position="175"/>
        <end position="385"/>
    </location>
</feature>
<dbReference type="AlphaFoldDB" id="A0A1X2ZZP6"/>
<dbReference type="InterPro" id="IPR036691">
    <property type="entry name" value="Endo/exonu/phosph_ase_sf"/>
</dbReference>
<feature type="transmembrane region" description="Helical" evidence="2">
    <location>
        <begin position="128"/>
        <end position="147"/>
    </location>
</feature>